<name>A0A7V6TY40_9HYPH</name>
<sequence length="53" mass="6233">MSKRVVLARPVIDRLRFGDLDGSFHSAHRGFKYCDARIKVYRVHFASVWPNRT</sequence>
<dbReference type="AlphaFoldDB" id="A0A7V6TY40"/>
<comment type="caution">
    <text evidence="1">The sequence shown here is derived from an EMBL/GenBank/DDBJ whole genome shotgun (WGS) entry which is preliminary data.</text>
</comment>
<evidence type="ECO:0000313" key="1">
    <source>
        <dbReference type="EMBL" id="HHV66516.1"/>
    </source>
</evidence>
<dbReference type="Proteomes" id="UP000551563">
    <property type="component" value="Unassembled WGS sequence"/>
</dbReference>
<proteinExistence type="predicted"/>
<reference evidence="1 2" key="1">
    <citation type="journal article" date="2020" name="Biotechnol. Biofuels">
        <title>New insights from the biogas microbiome by comprehensive genome-resolved metagenomics of nearly 1600 species originating from multiple anaerobic digesters.</title>
        <authorList>
            <person name="Campanaro S."/>
            <person name="Treu L."/>
            <person name="Rodriguez-R L.M."/>
            <person name="Kovalovszki A."/>
            <person name="Ziels R.M."/>
            <person name="Maus I."/>
            <person name="Zhu X."/>
            <person name="Kougias P.G."/>
            <person name="Basile A."/>
            <person name="Luo G."/>
            <person name="Schluter A."/>
            <person name="Konstantinidis K.T."/>
            <person name="Angelidaki I."/>
        </authorList>
    </citation>
    <scope>NUCLEOTIDE SEQUENCE [LARGE SCALE GENOMIC DNA]</scope>
    <source>
        <strain evidence="1">AS04akNAM_66</strain>
    </source>
</reference>
<dbReference type="EMBL" id="DUMN01000082">
    <property type="protein sequence ID" value="HHV66516.1"/>
    <property type="molecule type" value="Genomic_DNA"/>
</dbReference>
<accession>A0A7V6TY40</accession>
<organism evidence="1 2">
    <name type="scientific">Brucella intermedia</name>
    <dbReference type="NCBI Taxonomy" id="94625"/>
    <lineage>
        <taxon>Bacteria</taxon>
        <taxon>Pseudomonadati</taxon>
        <taxon>Pseudomonadota</taxon>
        <taxon>Alphaproteobacteria</taxon>
        <taxon>Hyphomicrobiales</taxon>
        <taxon>Brucellaceae</taxon>
        <taxon>Brucella/Ochrobactrum group</taxon>
        <taxon>Brucella</taxon>
    </lineage>
</organism>
<evidence type="ECO:0000313" key="2">
    <source>
        <dbReference type="Proteomes" id="UP000551563"/>
    </source>
</evidence>
<protein>
    <submittedName>
        <fullName evidence="1">Uncharacterized protein</fullName>
    </submittedName>
</protein>
<gene>
    <name evidence="1" type="ORF">GXX48_02530</name>
</gene>